<organism evidence="1 2">
    <name type="scientific">Pseudoalteromonas phenolica</name>
    <dbReference type="NCBI Taxonomy" id="161398"/>
    <lineage>
        <taxon>Bacteria</taxon>
        <taxon>Pseudomonadati</taxon>
        <taxon>Pseudomonadota</taxon>
        <taxon>Gammaproteobacteria</taxon>
        <taxon>Alteromonadales</taxon>
        <taxon>Pseudoalteromonadaceae</taxon>
        <taxon>Pseudoalteromonas</taxon>
    </lineage>
</organism>
<proteinExistence type="predicted"/>
<sequence>MKNRQSIFLLAGGLLLSTGCSSVFDKQIEYTYEEPDYYPVLRAVGYAPLSSQPGESDTQKMLMAVKVSKLEAYRELAEQVHGQKLSSTMTVKGAIAQTDGLSSKVGGLIKGAKIVKTYSVGDTYATELELDMKKVHELYISTVKPRKVKRVIYY</sequence>
<protein>
    <submittedName>
        <fullName evidence="1">Flagellar biosynthesis protein FlgP</fullName>
    </submittedName>
</protein>
<keyword evidence="1" id="KW-0282">Flagellum</keyword>
<dbReference type="PIRSF" id="PIRSF028687">
    <property type="entry name" value="UCP028687"/>
    <property type="match status" value="1"/>
</dbReference>
<dbReference type="InterPro" id="IPR007293">
    <property type="entry name" value="FlgP"/>
</dbReference>
<dbReference type="Proteomes" id="UP000307362">
    <property type="component" value="Unassembled WGS sequence"/>
</dbReference>
<dbReference type="RefSeq" id="WP_138569054.1">
    <property type="nucleotide sequence ID" value="NZ_PNCM01000053.1"/>
</dbReference>
<accession>A0A5S3YPR3</accession>
<keyword evidence="1" id="KW-0969">Cilium</keyword>
<dbReference type="OrthoDB" id="7348506at2"/>
<evidence type="ECO:0000313" key="1">
    <source>
        <dbReference type="EMBL" id="TMP77665.1"/>
    </source>
</evidence>
<keyword evidence="1" id="KW-0966">Cell projection</keyword>
<gene>
    <name evidence="1" type="ORF">CWB73_19205</name>
</gene>
<dbReference type="EMBL" id="PNCM01000053">
    <property type="protein sequence ID" value="TMP77665.1"/>
    <property type="molecule type" value="Genomic_DNA"/>
</dbReference>
<comment type="caution">
    <text evidence="1">The sequence shown here is derived from an EMBL/GenBank/DDBJ whole genome shotgun (WGS) entry which is preliminary data.</text>
</comment>
<reference evidence="1 2" key="1">
    <citation type="submission" date="2017-12" db="EMBL/GenBank/DDBJ databases">
        <authorList>
            <person name="Paulsen S."/>
            <person name="Gram L.K."/>
        </authorList>
    </citation>
    <scope>NUCLEOTIDE SEQUENCE [LARGE SCALE GENOMIC DNA]</scope>
    <source>
        <strain evidence="1 2">S1189</strain>
    </source>
</reference>
<dbReference type="AlphaFoldDB" id="A0A5S3YPR3"/>
<name>A0A5S3YPR3_9GAMM</name>
<dbReference type="PROSITE" id="PS51257">
    <property type="entry name" value="PROKAR_LIPOPROTEIN"/>
    <property type="match status" value="1"/>
</dbReference>
<reference evidence="2" key="2">
    <citation type="submission" date="2019-06" db="EMBL/GenBank/DDBJ databases">
        <title>Co-occurence of chitin degradation, pigmentation and bioactivity in marine Pseudoalteromonas.</title>
        <authorList>
            <person name="Sonnenschein E.C."/>
            <person name="Bech P.K."/>
        </authorList>
    </citation>
    <scope>NUCLEOTIDE SEQUENCE [LARGE SCALE GENOMIC DNA]</scope>
    <source>
        <strain evidence="2">S1189</strain>
    </source>
</reference>
<evidence type="ECO:0000313" key="2">
    <source>
        <dbReference type="Proteomes" id="UP000307362"/>
    </source>
</evidence>